<dbReference type="NCBIfam" id="TIGR01217">
    <property type="entry name" value="ac_ac_CoA_syn"/>
    <property type="match status" value="1"/>
</dbReference>
<evidence type="ECO:0000259" key="5">
    <source>
        <dbReference type="Pfam" id="PF00501"/>
    </source>
</evidence>
<dbReference type="PROSITE" id="PS00455">
    <property type="entry name" value="AMP_BINDING"/>
    <property type="match status" value="1"/>
</dbReference>
<dbReference type="Pfam" id="PF16177">
    <property type="entry name" value="ACAS_N"/>
    <property type="match status" value="1"/>
</dbReference>
<dbReference type="PANTHER" id="PTHR42921">
    <property type="entry name" value="ACETOACETYL-COA SYNTHETASE"/>
    <property type="match status" value="1"/>
</dbReference>
<evidence type="ECO:0000259" key="6">
    <source>
        <dbReference type="Pfam" id="PF16177"/>
    </source>
</evidence>
<evidence type="ECO:0000256" key="3">
    <source>
        <dbReference type="ARBA" id="ARBA00022741"/>
    </source>
</evidence>
<evidence type="ECO:0000256" key="2">
    <source>
        <dbReference type="ARBA" id="ARBA00022598"/>
    </source>
</evidence>
<dbReference type="GO" id="GO:0005524">
    <property type="term" value="F:ATP binding"/>
    <property type="evidence" value="ECO:0007669"/>
    <property type="project" value="UniProtKB-KW"/>
</dbReference>
<organism evidence="7 8">
    <name type="scientific">Alpinimonas psychrophila</name>
    <dbReference type="NCBI Taxonomy" id="748908"/>
    <lineage>
        <taxon>Bacteria</taxon>
        <taxon>Bacillati</taxon>
        <taxon>Actinomycetota</taxon>
        <taxon>Actinomycetes</taxon>
        <taxon>Micrococcales</taxon>
        <taxon>Microbacteriaceae</taxon>
        <taxon>Alpinimonas</taxon>
    </lineage>
</organism>
<dbReference type="GO" id="GO:0006629">
    <property type="term" value="P:lipid metabolic process"/>
    <property type="evidence" value="ECO:0007669"/>
    <property type="project" value="InterPro"/>
</dbReference>
<keyword evidence="3" id="KW-0547">Nucleotide-binding</keyword>
<name>A0A7W3JTA8_9MICO</name>
<dbReference type="PANTHER" id="PTHR42921:SF1">
    <property type="entry name" value="ACETOACETYL-COA SYNTHETASE"/>
    <property type="match status" value="1"/>
</dbReference>
<dbReference type="InterPro" id="IPR042099">
    <property type="entry name" value="ANL_N_sf"/>
</dbReference>
<sequence>MQNVEMGSLLRPAVAKSEWNRSRMGRFLTQVEHETGQVFDDYEDAWQWSVDNLEDFWARIWREFDIIAHEPYSAVLGPVVPGGPAMPGTQWFPGARLNFAEHIVRALRQQGEGIVLTVRSQTNGSAEWSGTRLLHEISGIQSGLKAQGIGVNDRVVGYLPNIPETVAAYIATASLGAIWCSVPPEMGPQSVLDRITQLDPSIIIAIDGYTWGSKKISRADELARIRAALPQLKSVLLPYADAACEVPFGVLSYEEFTAAGKGESGKDISGDDITFEAVAFEHPLVILFSSGTTGKPKAIVHCHGGILIEHFKVIGLQFDLSPGEKTFWFTTTGWMVWTLSISTLLVGGGLVLMDGDPNWPALDGEWSQWAILAETKATYMVTGSAYLAACAHAGLTPGTTWDLSNVREIQCSGSPLAADVAAWVYAAVNPDLMLAPTSGGTDICSGFLGGGPLTGVYAGEMSCRPLGVAVDSWDESGHAVTGVAGELVCTKPMPSMPVFFWGDTNNERYLASYFDTYPGIWRHGDWLVRTPRDTWVITGRSDATLNRGGVRLGTAEFYAILDPLPGITDSMVLHFEDGGGMGKLVLLVAASGAQGGAPVSAEDRAVLEKSIRTIIRTELSPRHVPDFVAFVPSIPRTSTGKRLEIPLKRIIAGAVSGTVIDVGALAHPEHLDTIVEHVRAVLKGS</sequence>
<keyword evidence="8" id="KW-1185">Reference proteome</keyword>
<reference evidence="7 8" key="1">
    <citation type="submission" date="2020-07" db="EMBL/GenBank/DDBJ databases">
        <title>Sequencing the genomes of 1000 actinobacteria strains.</title>
        <authorList>
            <person name="Klenk H.-P."/>
        </authorList>
    </citation>
    <scope>NUCLEOTIDE SEQUENCE [LARGE SCALE GENOMIC DNA]</scope>
    <source>
        <strain evidence="7 8">DSM 23737</strain>
    </source>
</reference>
<dbReference type="Gene3D" id="3.30.300.30">
    <property type="match status" value="1"/>
</dbReference>
<dbReference type="NCBIfam" id="NF002937">
    <property type="entry name" value="PRK03584.1"/>
    <property type="match status" value="1"/>
</dbReference>
<dbReference type="InterPro" id="IPR020845">
    <property type="entry name" value="AMP-binding_CS"/>
</dbReference>
<dbReference type="InterPro" id="IPR000873">
    <property type="entry name" value="AMP-dep_synth/lig_dom"/>
</dbReference>
<dbReference type="EMBL" id="JACGWU010000001">
    <property type="protein sequence ID" value="MBA8828836.1"/>
    <property type="molecule type" value="Genomic_DNA"/>
</dbReference>
<keyword evidence="4" id="KW-0067">ATP-binding</keyword>
<feature type="domain" description="AMP-dependent synthetase/ligase" evidence="5">
    <location>
        <begin position="124"/>
        <end position="492"/>
    </location>
</feature>
<evidence type="ECO:0000313" key="8">
    <source>
        <dbReference type="Proteomes" id="UP000524237"/>
    </source>
</evidence>
<gene>
    <name evidence="7" type="ORF">FB555_000907</name>
</gene>
<dbReference type="GO" id="GO:0030729">
    <property type="term" value="F:acetoacetate-CoA ligase activity"/>
    <property type="evidence" value="ECO:0007669"/>
    <property type="project" value="UniProtKB-EC"/>
</dbReference>
<feature type="domain" description="Acetyl-coenzyme A synthetase N-terminal" evidence="6">
    <location>
        <begin position="42"/>
        <end position="102"/>
    </location>
</feature>
<keyword evidence="2 7" id="KW-0436">Ligase</keyword>
<dbReference type="AlphaFoldDB" id="A0A7W3JTA8"/>
<evidence type="ECO:0000313" key="7">
    <source>
        <dbReference type="EMBL" id="MBA8828836.1"/>
    </source>
</evidence>
<accession>A0A7W3JTA8</accession>
<protein>
    <submittedName>
        <fullName evidence="7">Acetoacetyl-CoA synthetase</fullName>
        <ecNumber evidence="7">6.2.1.16</ecNumber>
    </submittedName>
</protein>
<comment type="similarity">
    <text evidence="1">Belongs to the ATP-dependent AMP-binding enzyme family.</text>
</comment>
<dbReference type="Pfam" id="PF00501">
    <property type="entry name" value="AMP-binding"/>
    <property type="match status" value="1"/>
</dbReference>
<dbReference type="RefSeq" id="WP_182484196.1">
    <property type="nucleotide sequence ID" value="NZ_JACGWU010000001.1"/>
</dbReference>
<evidence type="ECO:0000256" key="4">
    <source>
        <dbReference type="ARBA" id="ARBA00022840"/>
    </source>
</evidence>
<dbReference type="EC" id="6.2.1.16" evidence="7"/>
<evidence type="ECO:0000256" key="1">
    <source>
        <dbReference type="ARBA" id="ARBA00006432"/>
    </source>
</evidence>
<dbReference type="InterPro" id="IPR045851">
    <property type="entry name" value="AMP-bd_C_sf"/>
</dbReference>
<comment type="caution">
    <text evidence="7">The sequence shown here is derived from an EMBL/GenBank/DDBJ whole genome shotgun (WGS) entry which is preliminary data.</text>
</comment>
<dbReference type="InterPro" id="IPR032387">
    <property type="entry name" value="ACAS_N"/>
</dbReference>
<dbReference type="SUPFAM" id="SSF56801">
    <property type="entry name" value="Acetyl-CoA synthetase-like"/>
    <property type="match status" value="1"/>
</dbReference>
<dbReference type="Proteomes" id="UP000524237">
    <property type="component" value="Unassembled WGS sequence"/>
</dbReference>
<dbReference type="InterPro" id="IPR005914">
    <property type="entry name" value="Acac_CoA_synth"/>
</dbReference>
<proteinExistence type="inferred from homology"/>
<dbReference type="Gene3D" id="3.40.50.12780">
    <property type="entry name" value="N-terminal domain of ligase-like"/>
    <property type="match status" value="1"/>
</dbReference>